<comment type="caution">
    <text evidence="1">The sequence shown here is derived from an EMBL/GenBank/DDBJ whole genome shotgun (WGS) entry which is preliminary data.</text>
</comment>
<reference evidence="2" key="1">
    <citation type="journal article" date="2019" name="Nat. Commun.">
        <title>The genome of broomcorn millet.</title>
        <authorList>
            <person name="Zou C."/>
            <person name="Miki D."/>
            <person name="Li D."/>
            <person name="Tang Q."/>
            <person name="Xiao L."/>
            <person name="Rajput S."/>
            <person name="Deng P."/>
            <person name="Jia W."/>
            <person name="Huang R."/>
            <person name="Zhang M."/>
            <person name="Sun Y."/>
            <person name="Hu J."/>
            <person name="Fu X."/>
            <person name="Schnable P.S."/>
            <person name="Li F."/>
            <person name="Zhang H."/>
            <person name="Feng B."/>
            <person name="Zhu X."/>
            <person name="Liu R."/>
            <person name="Schnable J.C."/>
            <person name="Zhu J.-K."/>
            <person name="Zhang H."/>
        </authorList>
    </citation>
    <scope>NUCLEOTIDE SEQUENCE [LARGE SCALE GENOMIC DNA]</scope>
</reference>
<dbReference type="OrthoDB" id="618196at2759"/>
<dbReference type="PANTHER" id="PTHR36140">
    <property type="entry name" value="F-BOX DOMAIN-CONTAINING PROTEIN-RELATED"/>
    <property type="match status" value="1"/>
</dbReference>
<proteinExistence type="predicted"/>
<name>A0A3L6S7T4_PANMI</name>
<organism evidence="1 2">
    <name type="scientific">Panicum miliaceum</name>
    <name type="common">Proso millet</name>
    <name type="synonym">Broomcorn millet</name>
    <dbReference type="NCBI Taxonomy" id="4540"/>
    <lineage>
        <taxon>Eukaryota</taxon>
        <taxon>Viridiplantae</taxon>
        <taxon>Streptophyta</taxon>
        <taxon>Embryophyta</taxon>
        <taxon>Tracheophyta</taxon>
        <taxon>Spermatophyta</taxon>
        <taxon>Magnoliopsida</taxon>
        <taxon>Liliopsida</taxon>
        <taxon>Poales</taxon>
        <taxon>Poaceae</taxon>
        <taxon>PACMAD clade</taxon>
        <taxon>Panicoideae</taxon>
        <taxon>Panicodae</taxon>
        <taxon>Paniceae</taxon>
        <taxon>Panicinae</taxon>
        <taxon>Panicum</taxon>
        <taxon>Panicum sect. Panicum</taxon>
    </lineage>
</organism>
<evidence type="ECO:0000313" key="1">
    <source>
        <dbReference type="EMBL" id="RLN17008.1"/>
    </source>
</evidence>
<keyword evidence="2" id="KW-1185">Reference proteome</keyword>
<dbReference type="EMBL" id="PQIB02000005">
    <property type="protein sequence ID" value="RLN17008.1"/>
    <property type="molecule type" value="Genomic_DNA"/>
</dbReference>
<sequence>MTGDVTVLPALAGSDKPGRYACALLTATDDLAHDTLCSASYIPPQGKVSGARVSGRSLAQTHAAAAVRGAVFWWVNDTVLRLRPDTLEATLEPSVRTAQFDTILNELPVIIIKMRANTRSRQERATC</sequence>
<gene>
    <name evidence="1" type="ORF">C2845_PM02G15750</name>
</gene>
<dbReference type="AlphaFoldDB" id="A0A3L6S7T4"/>
<evidence type="ECO:0000313" key="2">
    <source>
        <dbReference type="Proteomes" id="UP000275267"/>
    </source>
</evidence>
<dbReference type="Proteomes" id="UP000275267">
    <property type="component" value="Unassembled WGS sequence"/>
</dbReference>
<protein>
    <submittedName>
        <fullName evidence="1">Uncharacterized protein</fullName>
    </submittedName>
</protein>
<accession>A0A3L6S7T4</accession>